<dbReference type="RefSeq" id="WP_133362191.1">
    <property type="nucleotide sequence ID" value="NZ_CP037940.1"/>
</dbReference>
<dbReference type="Gene3D" id="3.40.47.10">
    <property type="match status" value="2"/>
</dbReference>
<evidence type="ECO:0000256" key="1">
    <source>
        <dbReference type="ARBA" id="ARBA00007061"/>
    </source>
</evidence>
<evidence type="ECO:0000259" key="5">
    <source>
        <dbReference type="Pfam" id="PF01154"/>
    </source>
</evidence>
<reference evidence="8" key="1">
    <citation type="submission" date="2019-03" db="EMBL/GenBank/DDBJ databases">
        <title>Weissella sp. 26KH-42 Genome sequencing.</title>
        <authorList>
            <person name="Heo J."/>
            <person name="Kim S.-J."/>
            <person name="Kim J.-S."/>
            <person name="Hong S.-B."/>
            <person name="Kwon S.-W."/>
        </authorList>
    </citation>
    <scope>NUCLEOTIDE SEQUENCE [LARGE SCALE GENOMIC DNA]</scope>
    <source>
        <strain evidence="8">26KH-42</strain>
    </source>
</reference>
<comment type="similarity">
    <text evidence="1">Belongs to the thiolase-like superfamily. HMG-CoA synthase family.</text>
</comment>
<dbReference type="InterPro" id="IPR011554">
    <property type="entry name" value="HMG_CoA_synthase_prok"/>
</dbReference>
<dbReference type="InterPro" id="IPR013746">
    <property type="entry name" value="HMG_CoA_synt_C_dom"/>
</dbReference>
<dbReference type="AlphaFoldDB" id="A0A4P6YR78"/>
<evidence type="ECO:0000259" key="6">
    <source>
        <dbReference type="Pfam" id="PF08540"/>
    </source>
</evidence>
<gene>
    <name evidence="7" type="ORF">EQG49_00895</name>
</gene>
<dbReference type="EC" id="2.3.3.10" evidence="7"/>
<feature type="active site" description="Proton donor/acceptor" evidence="3">
    <location>
        <position position="79"/>
    </location>
</feature>
<dbReference type="EMBL" id="CP037940">
    <property type="protein sequence ID" value="QBO35111.1"/>
    <property type="molecule type" value="Genomic_DNA"/>
</dbReference>
<dbReference type="Pfam" id="PF08540">
    <property type="entry name" value="HMG_CoA_synt_C"/>
    <property type="match status" value="1"/>
</dbReference>
<evidence type="ECO:0000256" key="4">
    <source>
        <dbReference type="PIRSR" id="PIRSR611554-2"/>
    </source>
</evidence>
<dbReference type="GO" id="GO:0004421">
    <property type="term" value="F:hydroxymethylglutaryl-CoA synthase activity"/>
    <property type="evidence" value="ECO:0007669"/>
    <property type="project" value="UniProtKB-EC"/>
</dbReference>
<evidence type="ECO:0000256" key="3">
    <source>
        <dbReference type="PIRSR" id="PIRSR611554-1"/>
    </source>
</evidence>
<dbReference type="InterPro" id="IPR016039">
    <property type="entry name" value="Thiolase-like"/>
</dbReference>
<keyword evidence="2 7" id="KW-0808">Transferase</keyword>
<feature type="domain" description="Hydroxymethylglutaryl-coenzyme A synthase N-terminal" evidence="5">
    <location>
        <begin position="4"/>
        <end position="164"/>
    </location>
</feature>
<dbReference type="PANTHER" id="PTHR43323">
    <property type="entry name" value="3-HYDROXY-3-METHYLGLUTARYL COENZYME A SYNTHASE"/>
    <property type="match status" value="1"/>
</dbReference>
<proteinExistence type="inferred from homology"/>
<name>A0A4P6YR78_9LACO</name>
<dbReference type="KEGG" id="wei:EQG49_00895"/>
<organism evidence="7 8">
    <name type="scientific">Periweissella cryptocerci</name>
    <dbReference type="NCBI Taxonomy" id="2506420"/>
    <lineage>
        <taxon>Bacteria</taxon>
        <taxon>Bacillati</taxon>
        <taxon>Bacillota</taxon>
        <taxon>Bacilli</taxon>
        <taxon>Lactobacillales</taxon>
        <taxon>Lactobacillaceae</taxon>
        <taxon>Periweissella</taxon>
    </lineage>
</organism>
<dbReference type="GO" id="GO:0006084">
    <property type="term" value="P:acetyl-CoA metabolic process"/>
    <property type="evidence" value="ECO:0007669"/>
    <property type="project" value="InterPro"/>
</dbReference>
<sequence length="387" mass="42761">MLIGIDQMAFATSDKYVDMVDLAHARNQEPGKFLIGIGQTEQAVIPVTQDVVTMGANAAEQVVDDSNRDAIDLVIFGTESGVDNSKSAAIYVQRLLNLNRYARTIEMKQACYAGTAGLMMARDYIAAHPGKKALIIAADIARYGLETAGEVTQGGGAVAMIVSENPQILALNDDSQYMSADIMDFWRPVYRTEALVDGHYSANIYEDFFKEVWDRYREVTGNSINDFKAFAFHLPFTKMGLKGLREILPEADESKQTDLLEEFEASRVYNKRIGNLYTGSLYLSLISLLSNSTDLQAGDRLGLFSYGSGAEGEFYSGILQPNYKAGLKTDFGALFEKRQRVSIAEYEAIFNKSLPIDGTDLELDVSDDSAHFVLGGLQAEQRQYFAH</sequence>
<evidence type="ECO:0000313" key="8">
    <source>
        <dbReference type="Proteomes" id="UP000292886"/>
    </source>
</evidence>
<dbReference type="PANTHER" id="PTHR43323:SF2">
    <property type="entry name" value="HYDROXYMETHYLGLUTARYL-COA SYNTHASE"/>
    <property type="match status" value="1"/>
</dbReference>
<evidence type="ECO:0000256" key="2">
    <source>
        <dbReference type="ARBA" id="ARBA00022679"/>
    </source>
</evidence>
<accession>A0A4P6YR78</accession>
<dbReference type="NCBIfam" id="TIGR01835">
    <property type="entry name" value="HMG-CoA-S_prok"/>
    <property type="match status" value="1"/>
</dbReference>
<feature type="active site" description="Acyl-thioester intermediate" evidence="3">
    <location>
        <position position="111"/>
    </location>
</feature>
<dbReference type="SUPFAM" id="SSF53901">
    <property type="entry name" value="Thiolase-like"/>
    <property type="match status" value="2"/>
</dbReference>
<feature type="domain" description="Hydroxymethylglutaryl-coenzyme A synthase C-terminal" evidence="6">
    <location>
        <begin position="264"/>
        <end position="351"/>
    </location>
</feature>
<dbReference type="CDD" id="cd00827">
    <property type="entry name" value="init_cond_enzymes"/>
    <property type="match status" value="1"/>
</dbReference>
<evidence type="ECO:0000313" key="7">
    <source>
        <dbReference type="EMBL" id="QBO35111.1"/>
    </source>
</evidence>
<dbReference type="Proteomes" id="UP000292886">
    <property type="component" value="Chromosome"/>
</dbReference>
<dbReference type="InterPro" id="IPR013528">
    <property type="entry name" value="HMG_CoA_synth_N"/>
</dbReference>
<keyword evidence="8" id="KW-1185">Reference proteome</keyword>
<feature type="binding site" evidence="4">
    <location>
        <position position="143"/>
    </location>
    <ligand>
        <name>(3S)-3-hydroxy-3-methylglutaryl-CoA</name>
        <dbReference type="ChEBI" id="CHEBI:43074"/>
    </ligand>
</feature>
<dbReference type="OrthoDB" id="9769523at2"/>
<protein>
    <submittedName>
        <fullName evidence="7">Hydroxymethylglutaryl-CoA synthase</fullName>
        <ecNumber evidence="7">2.3.3.10</ecNumber>
    </submittedName>
</protein>
<feature type="active site" description="Proton donor/acceptor" evidence="3">
    <location>
        <position position="233"/>
    </location>
</feature>
<dbReference type="Pfam" id="PF01154">
    <property type="entry name" value="HMG_CoA_synt_N"/>
    <property type="match status" value="1"/>
</dbReference>
<feature type="binding site" evidence="4">
    <location>
        <position position="242"/>
    </location>
    <ligand>
        <name>(3S)-3-hydroxy-3-methylglutaryl-CoA</name>
        <dbReference type="ChEBI" id="CHEBI:43074"/>
    </ligand>
</feature>
<keyword evidence="7" id="KW-0012">Acyltransferase</keyword>
<feature type="binding site" evidence="4">
    <location>
        <position position="275"/>
    </location>
    <ligand>
        <name>(3S)-3-hydroxy-3-methylglutaryl-CoA</name>
        <dbReference type="ChEBI" id="CHEBI:43074"/>
    </ligand>
</feature>